<evidence type="ECO:0000313" key="10">
    <source>
        <dbReference type="Proteomes" id="UP001557470"/>
    </source>
</evidence>
<comment type="caution">
    <text evidence="9">The sequence shown here is derived from an EMBL/GenBank/DDBJ whole genome shotgun (WGS) entry which is preliminary data.</text>
</comment>
<name>A0ABD0XXZ2_UMBPY</name>
<dbReference type="SMART" id="SM00220">
    <property type="entry name" value="S_TKc"/>
    <property type="match status" value="1"/>
</dbReference>
<evidence type="ECO:0000256" key="4">
    <source>
        <dbReference type="ARBA" id="ARBA00022777"/>
    </source>
</evidence>
<dbReference type="PROSITE" id="PS50011">
    <property type="entry name" value="PROTEIN_KINASE_DOM"/>
    <property type="match status" value="1"/>
</dbReference>
<dbReference type="SUPFAM" id="SSF56112">
    <property type="entry name" value="Protein kinase-like (PK-like)"/>
    <property type="match status" value="1"/>
</dbReference>
<dbReference type="GO" id="GO:0005524">
    <property type="term" value="F:ATP binding"/>
    <property type="evidence" value="ECO:0007669"/>
    <property type="project" value="UniProtKB-UniRule"/>
</dbReference>
<keyword evidence="5 6" id="KW-0067">ATP-binding</keyword>
<evidence type="ECO:0000256" key="2">
    <source>
        <dbReference type="ARBA" id="ARBA00022679"/>
    </source>
</evidence>
<dbReference type="PANTHER" id="PTHR24347">
    <property type="entry name" value="SERINE/THREONINE-PROTEIN KINASE"/>
    <property type="match status" value="1"/>
</dbReference>
<dbReference type="InterPro" id="IPR017441">
    <property type="entry name" value="Protein_kinase_ATP_BS"/>
</dbReference>
<evidence type="ECO:0000256" key="6">
    <source>
        <dbReference type="PROSITE-ProRule" id="PRU10141"/>
    </source>
</evidence>
<feature type="domain" description="Protein kinase" evidence="8">
    <location>
        <begin position="68"/>
        <end position="321"/>
    </location>
</feature>
<dbReference type="InterPro" id="IPR011009">
    <property type="entry name" value="Kinase-like_dom_sf"/>
</dbReference>
<dbReference type="FunFam" id="3.30.200.20:FF:000453">
    <property type="entry name" value="Calcium/calmodulin-dependent protein kinase type 1G"/>
    <property type="match status" value="1"/>
</dbReference>
<evidence type="ECO:0000259" key="8">
    <source>
        <dbReference type="PROSITE" id="PS50011"/>
    </source>
</evidence>
<evidence type="ECO:0000256" key="3">
    <source>
        <dbReference type="ARBA" id="ARBA00022741"/>
    </source>
</evidence>
<dbReference type="PROSITE" id="PS00108">
    <property type="entry name" value="PROTEIN_KINASE_ST"/>
    <property type="match status" value="1"/>
</dbReference>
<dbReference type="EMBL" id="JAGEUA010000001">
    <property type="protein sequence ID" value="KAL1020610.1"/>
    <property type="molecule type" value="Genomic_DNA"/>
</dbReference>
<dbReference type="Gene3D" id="3.30.200.20">
    <property type="entry name" value="Phosphorylase Kinase, domain 1"/>
    <property type="match status" value="1"/>
</dbReference>
<dbReference type="Gene3D" id="1.10.510.10">
    <property type="entry name" value="Transferase(Phosphotransferase) domain 1"/>
    <property type="match status" value="1"/>
</dbReference>
<sequence length="475" mass="53831">MSVSNYKPTLGPLVFCPCIGQSACIPKVNTCGLSCSKPAEISHNEAGMGRKETDFNWKKTTDNIHEIFDFMEVLGSGAFSEVFMVKERKTGKLFAMKCVKKKQKSKSNLENEIAVLRKIKHENVVGLEDFYESRSHYYLVMQLVSGGELFDRILDRGMYSEKDASRVIQQVLLAIQYLHQNGIVHRDLKPENLLYYNQEENSKIMISDFGLSKMEENGVMSTACGTPGYVAPEVLAQKPYTKAVDCWSIGVITYILLCGYPPFYEETETLLFSKILKAQYEFDPPFWDDISDSAKDFIRNMMQKNPKLRFTTEMALRHPWIIGKTARNRDIYQSVSIQIQKNFAKTKWKQAYNATVAINHMKKLQMGNPELDVKAQTLNMPTIQVIDVSSPVKPFSHLDAERLESNRNHMALPISSADAKSHQALKISQCEPAHAHTLAETGKHAYHSEPANLNTYRVKTNRNGKTLQTGVCSVM</sequence>
<feature type="binding site" evidence="6">
    <location>
        <position position="101"/>
    </location>
    <ligand>
        <name>ATP</name>
        <dbReference type="ChEBI" id="CHEBI:30616"/>
    </ligand>
</feature>
<dbReference type="Pfam" id="PF00069">
    <property type="entry name" value="Pkinase"/>
    <property type="match status" value="1"/>
</dbReference>
<keyword evidence="4" id="KW-0418">Kinase</keyword>
<dbReference type="Proteomes" id="UP001557470">
    <property type="component" value="Unassembled WGS sequence"/>
</dbReference>
<keyword evidence="1 7" id="KW-0723">Serine/threonine-protein kinase</keyword>
<reference evidence="9 10" key="1">
    <citation type="submission" date="2024-06" db="EMBL/GenBank/DDBJ databases">
        <authorList>
            <person name="Pan Q."/>
            <person name="Wen M."/>
            <person name="Jouanno E."/>
            <person name="Zahm M."/>
            <person name="Klopp C."/>
            <person name="Cabau C."/>
            <person name="Louis A."/>
            <person name="Berthelot C."/>
            <person name="Parey E."/>
            <person name="Roest Crollius H."/>
            <person name="Montfort J."/>
            <person name="Robinson-Rechavi M."/>
            <person name="Bouchez O."/>
            <person name="Lampietro C."/>
            <person name="Lopez Roques C."/>
            <person name="Donnadieu C."/>
            <person name="Postlethwait J."/>
            <person name="Bobe J."/>
            <person name="Verreycken H."/>
            <person name="Guiguen Y."/>
        </authorList>
    </citation>
    <scope>NUCLEOTIDE SEQUENCE [LARGE SCALE GENOMIC DNA]</scope>
    <source>
        <strain evidence="9">Up_M1</strain>
        <tissue evidence="9">Testis</tissue>
    </source>
</reference>
<dbReference type="InterPro" id="IPR008271">
    <property type="entry name" value="Ser/Thr_kinase_AS"/>
</dbReference>
<comment type="similarity">
    <text evidence="7">Belongs to the protein kinase superfamily.</text>
</comment>
<evidence type="ECO:0000256" key="7">
    <source>
        <dbReference type="RuleBase" id="RU000304"/>
    </source>
</evidence>
<keyword evidence="2" id="KW-0808">Transferase</keyword>
<evidence type="ECO:0000313" key="9">
    <source>
        <dbReference type="EMBL" id="KAL1020610.1"/>
    </source>
</evidence>
<organism evidence="9 10">
    <name type="scientific">Umbra pygmaea</name>
    <name type="common">Eastern mudminnow</name>
    <dbReference type="NCBI Taxonomy" id="75934"/>
    <lineage>
        <taxon>Eukaryota</taxon>
        <taxon>Metazoa</taxon>
        <taxon>Chordata</taxon>
        <taxon>Craniata</taxon>
        <taxon>Vertebrata</taxon>
        <taxon>Euteleostomi</taxon>
        <taxon>Actinopterygii</taxon>
        <taxon>Neopterygii</taxon>
        <taxon>Teleostei</taxon>
        <taxon>Protacanthopterygii</taxon>
        <taxon>Esociformes</taxon>
        <taxon>Umbridae</taxon>
        <taxon>Umbra</taxon>
    </lineage>
</organism>
<protein>
    <recommendedName>
        <fullName evidence="8">Protein kinase domain-containing protein</fullName>
    </recommendedName>
</protein>
<proteinExistence type="inferred from homology"/>
<evidence type="ECO:0000256" key="1">
    <source>
        <dbReference type="ARBA" id="ARBA00022527"/>
    </source>
</evidence>
<dbReference type="InterPro" id="IPR000719">
    <property type="entry name" value="Prot_kinase_dom"/>
</dbReference>
<keyword evidence="3 6" id="KW-0547">Nucleotide-binding</keyword>
<evidence type="ECO:0000256" key="5">
    <source>
        <dbReference type="ARBA" id="ARBA00022840"/>
    </source>
</evidence>
<dbReference type="PROSITE" id="PS00107">
    <property type="entry name" value="PROTEIN_KINASE_ATP"/>
    <property type="match status" value="1"/>
</dbReference>
<dbReference type="AlphaFoldDB" id="A0ABD0XXZ2"/>
<keyword evidence="10" id="KW-1185">Reference proteome</keyword>
<gene>
    <name evidence="9" type="ORF">UPYG_G00002400</name>
</gene>
<dbReference type="FunFam" id="1.10.510.10:FF:000026">
    <property type="entry name" value="Calcium/calmodulin-dependent protein kinase type 1"/>
    <property type="match status" value="1"/>
</dbReference>
<dbReference type="GO" id="GO:0004674">
    <property type="term" value="F:protein serine/threonine kinase activity"/>
    <property type="evidence" value="ECO:0007669"/>
    <property type="project" value="UniProtKB-KW"/>
</dbReference>
<accession>A0ABD0XXZ2</accession>